<dbReference type="SUPFAM" id="SSF48208">
    <property type="entry name" value="Six-hairpin glycosidases"/>
    <property type="match status" value="1"/>
</dbReference>
<dbReference type="GO" id="GO:0005975">
    <property type="term" value="P:carbohydrate metabolic process"/>
    <property type="evidence" value="ECO:0007669"/>
    <property type="project" value="InterPro"/>
</dbReference>
<dbReference type="Proteomes" id="UP000282311">
    <property type="component" value="Unassembled WGS sequence"/>
</dbReference>
<dbReference type="GO" id="GO:0004560">
    <property type="term" value="F:alpha-L-fucosidase activity"/>
    <property type="evidence" value="ECO:0007669"/>
    <property type="project" value="InterPro"/>
</dbReference>
<dbReference type="Gene3D" id="1.50.10.10">
    <property type="match status" value="1"/>
</dbReference>
<dbReference type="PANTHER" id="PTHR31084">
    <property type="entry name" value="ALPHA-L-FUCOSIDASE 2"/>
    <property type="match status" value="1"/>
</dbReference>
<evidence type="ECO:0000313" key="4">
    <source>
        <dbReference type="Proteomes" id="UP000282311"/>
    </source>
</evidence>
<gene>
    <name evidence="3" type="ORF">D7M11_27660</name>
</gene>
<dbReference type="InterPro" id="IPR012341">
    <property type="entry name" value="6hp_glycosidase-like_sf"/>
</dbReference>
<organism evidence="3 4">
    <name type="scientific">Paenibacillus ginsengarvi</name>
    <dbReference type="NCBI Taxonomy" id="400777"/>
    <lineage>
        <taxon>Bacteria</taxon>
        <taxon>Bacillati</taxon>
        <taxon>Bacillota</taxon>
        <taxon>Bacilli</taxon>
        <taxon>Bacillales</taxon>
        <taxon>Paenibacillaceae</taxon>
        <taxon>Paenibacillus</taxon>
    </lineage>
</organism>
<dbReference type="InterPro" id="IPR008928">
    <property type="entry name" value="6-hairpin_glycosidase_sf"/>
</dbReference>
<evidence type="ECO:0000259" key="1">
    <source>
        <dbReference type="Pfam" id="PF14498"/>
    </source>
</evidence>
<evidence type="ECO:0000313" key="3">
    <source>
        <dbReference type="EMBL" id="RKN72931.1"/>
    </source>
</evidence>
<comment type="caution">
    <text evidence="3">The sequence shown here is derived from an EMBL/GenBank/DDBJ whole genome shotgun (WGS) entry which is preliminary data.</text>
</comment>
<sequence>MEHIEAAPKTEPRAKIEPKRRQLVLRRPASWWGALWREALPSGNGLVGAAVYGGVCSETVLLNHAMLWHGGLKGELPDVGHLLPDIRRRMREQDYMGAKTALTEALAERGYESKREVPMPLGDIKVTMPMQDAFRNYRRTLDMETGEVSVRWDSGGSAYERVLFVSRSDDMVVYELRANSGHVEAAIGLMPHDMAESPSSVPAYVASSAATIADRSYLFYAAANDDGRDFGAVLRVLTSKGQVGSSGDCIRVSGAERVLVLLKTFAGGDRAADWPRLERELEAVRFSYGELLERHAALHRPLFAAADIRLGGEEDVSSNEELLLDAYEGEGLPAAMAETMWAYGRYLFVSATGPEGLPMPLYGLWGGEYRLMWSHFMANENIQMTYWHASVGGLSELVLPLLHYYESRMDVFRDNARKLYGCRGIFIPAGTTPNVCTPFQTVPVILYWTGAAGWLAQHFYEYYLFTGDRTFLRERAMPFMREAALFLQDFFELGEDGYYRSYPSVSPENTPANFYPRGPKPLAHPMPSAINATLDFAIAKELLANLIEGGREIGTDEAEIAEWEQMLSRIPPYAVNSDGAVKEWMHEHFEDNYRHRHMSHTYPVFPGREITRESDPALFEAFGVAAMKRLVIGLGDQTAWSLAHLANLYARMADGDRALECLELLARSCLLVNLYTVHNDWRGMGVTLSDRKAPVQLDANMGWVSAVQELLLYASPKLIKLLPALPAAWKSGSARGLRFCAGSVAMLWDAEPGRFEAELCAEREARLIVKLPEAFGGCRWRLEHANGETGEGECGDGFEVRLRAGSRLRLWS</sequence>
<keyword evidence="3" id="KW-0378">Hydrolase</keyword>
<dbReference type="EMBL" id="RBAH01000026">
    <property type="protein sequence ID" value="RKN72931.1"/>
    <property type="molecule type" value="Genomic_DNA"/>
</dbReference>
<dbReference type="RefSeq" id="WP_120750507.1">
    <property type="nucleotide sequence ID" value="NZ_RBAH01000026.1"/>
</dbReference>
<name>A0A3B0BKP2_9BACL</name>
<dbReference type="Pfam" id="PF22124">
    <property type="entry name" value="Glyco_hydro_95_cat"/>
    <property type="match status" value="1"/>
</dbReference>
<feature type="domain" description="Glycosyl hydrolase family 95 N-terminal" evidence="1">
    <location>
        <begin position="24"/>
        <end position="262"/>
    </location>
</feature>
<evidence type="ECO:0000259" key="2">
    <source>
        <dbReference type="Pfam" id="PF22124"/>
    </source>
</evidence>
<accession>A0A3B0BKP2</accession>
<dbReference type="InterPro" id="IPR027414">
    <property type="entry name" value="GH95_N_dom"/>
</dbReference>
<reference evidence="3 4" key="1">
    <citation type="journal article" date="2007" name="Int. J. Syst. Evol. Microbiol.">
        <title>Paenibacillus ginsengarvi sp. nov., isolated from soil from ginseng cultivation.</title>
        <authorList>
            <person name="Yoon M.H."/>
            <person name="Ten L.N."/>
            <person name="Im W.T."/>
        </authorList>
    </citation>
    <scope>NUCLEOTIDE SEQUENCE [LARGE SCALE GENOMIC DNA]</scope>
    <source>
        <strain evidence="3 4">KCTC 13059</strain>
    </source>
</reference>
<protein>
    <submittedName>
        <fullName evidence="3">Glycoside hydrolase family 95 protein</fullName>
    </submittedName>
</protein>
<keyword evidence="4" id="KW-1185">Reference proteome</keyword>
<dbReference type="InterPro" id="IPR016518">
    <property type="entry name" value="Alpha-L-fucosidase"/>
</dbReference>
<feature type="domain" description="Glycosyl hydrolase family 95 catalytic" evidence="2">
    <location>
        <begin position="287"/>
        <end position="711"/>
    </location>
</feature>
<dbReference type="Pfam" id="PF14498">
    <property type="entry name" value="Glyco_hyd_65N_2"/>
    <property type="match status" value="1"/>
</dbReference>
<proteinExistence type="predicted"/>
<dbReference type="InterPro" id="IPR054363">
    <property type="entry name" value="GH95_cat"/>
</dbReference>
<dbReference type="PANTHER" id="PTHR31084:SF0">
    <property type="entry name" value="ALPHA-L-FUCOSIDASE 2"/>
    <property type="match status" value="1"/>
</dbReference>
<dbReference type="AlphaFoldDB" id="A0A3B0BKP2"/>
<dbReference type="PIRSF" id="PIRSF007663">
    <property type="entry name" value="UCP007663"/>
    <property type="match status" value="1"/>
</dbReference>
<dbReference type="OrthoDB" id="9802600at2"/>